<dbReference type="EMBL" id="HBIC01051846">
    <property type="protein sequence ID" value="CAE0297757.1"/>
    <property type="molecule type" value="Transcribed_RNA"/>
</dbReference>
<feature type="transmembrane region" description="Helical" evidence="1">
    <location>
        <begin position="90"/>
        <end position="112"/>
    </location>
</feature>
<keyword evidence="1" id="KW-1133">Transmembrane helix</keyword>
<dbReference type="AlphaFoldDB" id="A0A7S3HKE5"/>
<keyword evidence="1" id="KW-0472">Membrane</keyword>
<organism evidence="2">
    <name type="scientific">Spumella elongata</name>
    <dbReference type="NCBI Taxonomy" id="89044"/>
    <lineage>
        <taxon>Eukaryota</taxon>
        <taxon>Sar</taxon>
        <taxon>Stramenopiles</taxon>
        <taxon>Ochrophyta</taxon>
        <taxon>Chrysophyceae</taxon>
        <taxon>Chromulinales</taxon>
        <taxon>Chromulinaceae</taxon>
        <taxon>Spumella</taxon>
    </lineage>
</organism>
<reference evidence="2" key="1">
    <citation type="submission" date="2021-01" db="EMBL/GenBank/DDBJ databases">
        <authorList>
            <person name="Corre E."/>
            <person name="Pelletier E."/>
            <person name="Niang G."/>
            <person name="Scheremetjew M."/>
            <person name="Finn R."/>
            <person name="Kale V."/>
            <person name="Holt S."/>
            <person name="Cochrane G."/>
            <person name="Meng A."/>
            <person name="Brown T."/>
            <person name="Cohen L."/>
        </authorList>
    </citation>
    <scope>NUCLEOTIDE SEQUENCE</scope>
    <source>
        <strain evidence="2">CCAP 955/1</strain>
    </source>
</reference>
<keyword evidence="1" id="KW-0812">Transmembrane</keyword>
<sequence length="207" mass="22157">MSVVLNATSALLSVTSFTFYFIGVIGYSVRKEAVKNVNWFHVFRRSNVHVNAGLRALYYEDSNGVDAQLIYADCTQDFCDRCDKYGHSTFALLVVALVLAFIVTLLSASGAFTPSSSLSGANIALSLTSVIFGAVGFGLFTHICYPKLENAVNSDWDYGPGAIFTLIAFLLMFIVAVLQVVATAIAPKAEAATASPVKSEAVSTNEL</sequence>
<protein>
    <submittedName>
        <fullName evidence="2">Uncharacterized protein</fullName>
    </submittedName>
</protein>
<feature type="transmembrane region" description="Helical" evidence="1">
    <location>
        <begin position="124"/>
        <end position="143"/>
    </location>
</feature>
<name>A0A7S3HKE5_9STRA</name>
<accession>A0A7S3HKE5</accession>
<feature type="transmembrane region" description="Helical" evidence="1">
    <location>
        <begin position="163"/>
        <end position="186"/>
    </location>
</feature>
<proteinExistence type="predicted"/>
<evidence type="ECO:0000313" key="2">
    <source>
        <dbReference type="EMBL" id="CAE0297757.1"/>
    </source>
</evidence>
<feature type="transmembrane region" description="Helical" evidence="1">
    <location>
        <begin position="7"/>
        <end position="29"/>
    </location>
</feature>
<evidence type="ECO:0000256" key="1">
    <source>
        <dbReference type="SAM" id="Phobius"/>
    </source>
</evidence>
<gene>
    <name evidence="2" type="ORF">SELO1098_LOCUS26611</name>
</gene>